<dbReference type="Pfam" id="PF06761">
    <property type="entry name" value="IcmF-related"/>
    <property type="match status" value="1"/>
</dbReference>
<evidence type="ECO:0000313" key="8">
    <source>
        <dbReference type="Proteomes" id="UP000619512"/>
    </source>
</evidence>
<dbReference type="PANTHER" id="PTHR36153:SF1">
    <property type="entry name" value="TYPE VI SECRETION SYSTEM COMPONENT TSSM1"/>
    <property type="match status" value="1"/>
</dbReference>
<reference evidence="6 7" key="2">
    <citation type="submission" date="2019-03" db="EMBL/GenBank/DDBJ databases">
        <title>Draft Genome Sequences of Six Type Strains of the Genus Massilia.</title>
        <authorList>
            <person name="Miess H."/>
            <person name="Frediansyhah A."/>
            <person name="Gross H."/>
        </authorList>
    </citation>
    <scope>NUCLEOTIDE SEQUENCE [LARGE SCALE GENOMIC DNA]</scope>
    <source>
        <strain evidence="6 7">DSM 17505</strain>
    </source>
</reference>
<organism evidence="5 8">
    <name type="scientific">Pseudoduganella plicata</name>
    <dbReference type="NCBI Taxonomy" id="321984"/>
    <lineage>
        <taxon>Bacteria</taxon>
        <taxon>Pseudomonadati</taxon>
        <taxon>Pseudomonadota</taxon>
        <taxon>Betaproteobacteria</taxon>
        <taxon>Burkholderiales</taxon>
        <taxon>Oxalobacteraceae</taxon>
        <taxon>Telluria group</taxon>
        <taxon>Pseudoduganella</taxon>
    </lineage>
</organism>
<dbReference type="SUPFAM" id="SSF52540">
    <property type="entry name" value="P-loop containing nucleoside triphosphate hydrolases"/>
    <property type="match status" value="1"/>
</dbReference>
<evidence type="ECO:0000259" key="4">
    <source>
        <dbReference type="Pfam" id="PF14331"/>
    </source>
</evidence>
<accession>A0A4P7BCR8</accession>
<feature type="transmembrane region" description="Helical" evidence="1">
    <location>
        <begin position="451"/>
        <end position="473"/>
    </location>
</feature>
<keyword evidence="7" id="KW-1185">Reference proteome</keyword>
<protein>
    <submittedName>
        <fullName evidence="5">Type VI secretion protein IcmF</fullName>
    </submittedName>
    <submittedName>
        <fullName evidence="6">Type VI secretion system membrane subunit TssM</fullName>
    </submittedName>
</protein>
<dbReference type="Pfam" id="PF06744">
    <property type="entry name" value="IcmF_C"/>
    <property type="match status" value="1"/>
</dbReference>
<gene>
    <name evidence="5" type="primary">icmF1</name>
    <name evidence="6" type="synonym">tssM</name>
    <name evidence="6" type="ORF">E1742_01820</name>
    <name evidence="5" type="ORF">GCM10007388_45880</name>
</gene>
<sequence>MKRLLHWLVKPAVFSLLGVLVLSLVVWFEAPLLAFDGAEPFATDRARWIIIAVLLLAWAGWFGWKKLALRLAERRLARAVSADAKAATTQPEHSKSSENSVEVALLSQRFQEALATLRKARKPGGLYGLPWYLFVGAPGTGKTTALVHSGLKFPLADTHGRGPVQGVGGTRNCDWWFTDEAVLLDTAGRYTTQDSHAEMDNAAWLGFLRLLRRQRRRRPVDGVIVALSVADLLERDDAARRAQARTVRARIQELHNELGVRFPVYAVVTKCDLLAGFVEYFDGLTREERMQVWGVTFAHQAGDAPDAGLKSFPAEFAALAAQLQAPLFERMQGERDVQRRALIYNFPQQFAAVEAPLQAFLDDVFDTTGYEQAALLRGVYFTSGTQEGSPIDRVMAALAASFGLDRKVLPPAIATGRSYFLTRLLRDVIFAEQGLAGSNLAIERNRGRLQWAAIGAAALALLLATAGLATSYVHNAGYVADVAARAAEIDRLARAVPDDLSPLVTLPLLNASRDVPGGYRDRATDVPLLMGLGLYQGAKLGDGAVRAYQRFLRAALLPRLMTRMETQLRRGNANSPDYLYELLRVYLMLGQPNHLDAQAVGAWLDLDWQRNLAAASEPQRSELADHVAALLDESYALDAPPQLDTALIERTRLLLAAAPLGERVYRRLQRDLMTAAPPDFDVAAAAGRDAPVVLKRQSGQPLTRGVSGLYTVAGYKRFMAAIDAGIADIVRDSWVLDRREAVDGLAAAAQMKASVQELYYDDYIRQWDGLLADVVLVPFDSLDGAARVLALASGANSPLRRYLQAVAFQTALEKQAAPPSALDAAGAKVKGLGDAARKRLASALGGGAAAPAPTARPMNPVDAHFAPLHRMLVAGAAGTPAPLETVLAQLKDVAVYLDAANAARAAGQPPPPADSLARLRPVGADLPAPLAALVREVEGAGNALTLGTERERINALWQAGPAPFCRGAIAGRYPVVRASAQDALPEDFGRFFAPGGMMDDFFQKYLLAYVDMSAPQWRWRIVNNVELGIDAEVLAQFQRAATIRDRYFGAGGRQPSIRFDLRPVAADAALTRVALDIDGQVLAFAPKAPLTGVSFQLPSGKNVNAVRFDVAPPSTLELRTEGPWAWFRMLDKAVVEPSPQQPERYKLTFDLEGRRMIYELVASSVNNPFRRDGTDGFRCLEGL</sequence>
<evidence type="ECO:0000313" key="7">
    <source>
        <dbReference type="Proteomes" id="UP000294359"/>
    </source>
</evidence>
<dbReference type="Proteomes" id="UP000619512">
    <property type="component" value="Unassembled WGS sequence"/>
</dbReference>
<dbReference type="NCBIfam" id="TIGR03348">
    <property type="entry name" value="VI_IcmF"/>
    <property type="match status" value="1"/>
</dbReference>
<evidence type="ECO:0000313" key="5">
    <source>
        <dbReference type="EMBL" id="GGZ07091.1"/>
    </source>
</evidence>
<reference evidence="5" key="1">
    <citation type="journal article" date="2014" name="Int. J. Syst. Evol. Microbiol.">
        <title>Complete genome sequence of Corynebacterium casei LMG S-19264T (=DSM 44701T), isolated from a smear-ripened cheese.</title>
        <authorList>
            <consortium name="US DOE Joint Genome Institute (JGI-PGF)"/>
            <person name="Walter F."/>
            <person name="Albersmeier A."/>
            <person name="Kalinowski J."/>
            <person name="Ruckert C."/>
        </authorList>
    </citation>
    <scope>NUCLEOTIDE SEQUENCE</scope>
    <source>
        <strain evidence="5">KCTC 12344</strain>
    </source>
</reference>
<proteinExistence type="predicted"/>
<evidence type="ECO:0000259" key="2">
    <source>
        <dbReference type="Pfam" id="PF06744"/>
    </source>
</evidence>
<dbReference type="OrthoDB" id="9758229at2"/>
<evidence type="ECO:0000256" key="1">
    <source>
        <dbReference type="SAM" id="Phobius"/>
    </source>
</evidence>
<evidence type="ECO:0000313" key="6">
    <source>
        <dbReference type="EMBL" id="QBQ35049.1"/>
    </source>
</evidence>
<dbReference type="InterPro" id="IPR017731">
    <property type="entry name" value="TssM1-like"/>
</dbReference>
<dbReference type="InterPro" id="IPR009612">
    <property type="entry name" value="IcmF-rel"/>
</dbReference>
<dbReference type="EMBL" id="BMWW01000010">
    <property type="protein sequence ID" value="GGZ07091.1"/>
    <property type="molecule type" value="Genomic_DNA"/>
</dbReference>
<dbReference type="InterPro" id="IPR025743">
    <property type="entry name" value="TssM1_N"/>
</dbReference>
<feature type="domain" description="Type VI secretion system IcmF C-terminal" evidence="2">
    <location>
        <begin position="1059"/>
        <end position="1164"/>
    </location>
</feature>
<feature type="domain" description="Type VI secretion system component TssM1 N-terminal" evidence="4">
    <location>
        <begin position="198"/>
        <end position="456"/>
    </location>
</feature>
<dbReference type="EMBL" id="CP038026">
    <property type="protein sequence ID" value="QBQ35049.1"/>
    <property type="molecule type" value="Genomic_DNA"/>
</dbReference>
<feature type="domain" description="IcmF-related" evidence="3">
    <location>
        <begin position="506"/>
        <end position="810"/>
    </location>
</feature>
<keyword evidence="1" id="KW-0812">Transmembrane</keyword>
<dbReference type="Proteomes" id="UP000294359">
    <property type="component" value="Chromosome"/>
</dbReference>
<dbReference type="AlphaFoldDB" id="A0A4P7BCR8"/>
<dbReference type="InterPro" id="IPR053156">
    <property type="entry name" value="T6SS_TssM-like"/>
</dbReference>
<dbReference type="RefSeq" id="WP_134383192.1">
    <property type="nucleotide sequence ID" value="NZ_BMWW01000010.1"/>
</dbReference>
<dbReference type="InterPro" id="IPR027417">
    <property type="entry name" value="P-loop_NTPase"/>
</dbReference>
<evidence type="ECO:0000259" key="3">
    <source>
        <dbReference type="Pfam" id="PF06761"/>
    </source>
</evidence>
<dbReference type="InterPro" id="IPR010623">
    <property type="entry name" value="IcmF_C"/>
</dbReference>
<keyword evidence="1" id="KW-0472">Membrane</keyword>
<dbReference type="Pfam" id="PF14331">
    <property type="entry name" value="IcmF-related_N"/>
    <property type="match status" value="1"/>
</dbReference>
<name>A0A4P7BCR8_9BURK</name>
<keyword evidence="1" id="KW-1133">Transmembrane helix</keyword>
<feature type="transmembrane region" description="Helical" evidence="1">
    <location>
        <begin position="46"/>
        <end position="64"/>
    </location>
</feature>
<dbReference type="PANTHER" id="PTHR36153">
    <property type="entry name" value="INNER MEMBRANE PROTEIN-RELATED"/>
    <property type="match status" value="1"/>
</dbReference>
<feature type="transmembrane region" description="Helical" evidence="1">
    <location>
        <begin position="12"/>
        <end position="34"/>
    </location>
</feature>
<reference evidence="5" key="3">
    <citation type="submission" date="2022-12" db="EMBL/GenBank/DDBJ databases">
        <authorList>
            <person name="Sun Q."/>
            <person name="Kim S."/>
        </authorList>
    </citation>
    <scope>NUCLEOTIDE SEQUENCE</scope>
    <source>
        <strain evidence="5">KCTC 12344</strain>
    </source>
</reference>